<proteinExistence type="predicted"/>
<dbReference type="GO" id="GO:0003677">
    <property type="term" value="F:DNA binding"/>
    <property type="evidence" value="ECO:0007669"/>
    <property type="project" value="InterPro"/>
</dbReference>
<dbReference type="PANTHER" id="PTHR37299">
    <property type="entry name" value="TRANSCRIPTIONAL REGULATOR-RELATED"/>
    <property type="match status" value="1"/>
</dbReference>
<sequence>MTIKQYLVVDDSEQDVELLTQRLDKFTFYKSVGAVSTIEAALNMLATQRIDLIFLDVHLPNQSGMTLLKIGATLPPVIIISAYPEYAVDSYEIGRAADYLLKPYTDERLHMALNRASQLQSQNQPSLTDEAIFLKMGRRIQRFDFRSILYVEAFGIYSKVYADEQLFVVNERLSAMTQLLPARLFIRIHKSYLINLGKITSYDRHSIYLGKTQLPIGISYRPRLEGLLALFDGSDDS</sequence>
<comment type="caution">
    <text evidence="4">The sequence shown here is derived from an EMBL/GenBank/DDBJ whole genome shotgun (WGS) entry which is preliminary data.</text>
</comment>
<feature type="domain" description="Response regulatory" evidence="2">
    <location>
        <begin position="5"/>
        <end position="117"/>
    </location>
</feature>
<dbReference type="RefSeq" id="WP_207337194.1">
    <property type="nucleotide sequence ID" value="NZ_JAFMYU010000018.1"/>
</dbReference>
<dbReference type="PANTHER" id="PTHR37299:SF1">
    <property type="entry name" value="STAGE 0 SPORULATION PROTEIN A HOMOLOG"/>
    <property type="match status" value="1"/>
</dbReference>
<dbReference type="Pfam" id="PF04397">
    <property type="entry name" value="LytTR"/>
    <property type="match status" value="1"/>
</dbReference>
<evidence type="ECO:0000259" key="2">
    <source>
        <dbReference type="PROSITE" id="PS50110"/>
    </source>
</evidence>
<dbReference type="InterPro" id="IPR046947">
    <property type="entry name" value="LytR-like"/>
</dbReference>
<dbReference type="Gene3D" id="2.40.50.1020">
    <property type="entry name" value="LytTr DNA-binding domain"/>
    <property type="match status" value="1"/>
</dbReference>
<name>A0A939G6T1_9BACT</name>
<dbReference type="SMART" id="SM00850">
    <property type="entry name" value="LytTR"/>
    <property type="match status" value="1"/>
</dbReference>
<dbReference type="Proteomes" id="UP000664795">
    <property type="component" value="Unassembled WGS sequence"/>
</dbReference>
<dbReference type="EMBL" id="JAFMYU010000018">
    <property type="protein sequence ID" value="MBO0933229.1"/>
    <property type="molecule type" value="Genomic_DNA"/>
</dbReference>
<dbReference type="PROSITE" id="PS50930">
    <property type="entry name" value="HTH_LYTTR"/>
    <property type="match status" value="1"/>
</dbReference>
<organism evidence="4 5">
    <name type="scientific">Fibrella aquatilis</name>
    <dbReference type="NCBI Taxonomy" id="2817059"/>
    <lineage>
        <taxon>Bacteria</taxon>
        <taxon>Pseudomonadati</taxon>
        <taxon>Bacteroidota</taxon>
        <taxon>Cytophagia</taxon>
        <taxon>Cytophagales</taxon>
        <taxon>Spirosomataceae</taxon>
        <taxon>Fibrella</taxon>
    </lineage>
</organism>
<dbReference type="SMART" id="SM00448">
    <property type="entry name" value="REC"/>
    <property type="match status" value="1"/>
</dbReference>
<dbReference type="InterPro" id="IPR001789">
    <property type="entry name" value="Sig_transdc_resp-reg_receiver"/>
</dbReference>
<dbReference type="Pfam" id="PF00072">
    <property type="entry name" value="Response_reg"/>
    <property type="match status" value="1"/>
</dbReference>
<evidence type="ECO:0000313" key="5">
    <source>
        <dbReference type="Proteomes" id="UP000664795"/>
    </source>
</evidence>
<evidence type="ECO:0000259" key="3">
    <source>
        <dbReference type="PROSITE" id="PS50930"/>
    </source>
</evidence>
<dbReference type="InterPro" id="IPR011006">
    <property type="entry name" value="CheY-like_superfamily"/>
</dbReference>
<dbReference type="PROSITE" id="PS50110">
    <property type="entry name" value="RESPONSE_REGULATORY"/>
    <property type="match status" value="1"/>
</dbReference>
<protein>
    <submittedName>
        <fullName evidence="4">Response regulator transcription factor</fullName>
    </submittedName>
</protein>
<accession>A0A939G6T1</accession>
<dbReference type="GO" id="GO:0000156">
    <property type="term" value="F:phosphorelay response regulator activity"/>
    <property type="evidence" value="ECO:0007669"/>
    <property type="project" value="InterPro"/>
</dbReference>
<keyword evidence="5" id="KW-1185">Reference proteome</keyword>
<dbReference type="InterPro" id="IPR007492">
    <property type="entry name" value="LytTR_DNA-bd_dom"/>
</dbReference>
<keyword evidence="1" id="KW-0597">Phosphoprotein</keyword>
<gene>
    <name evidence="4" type="ORF">J2I48_19620</name>
</gene>
<evidence type="ECO:0000313" key="4">
    <source>
        <dbReference type="EMBL" id="MBO0933229.1"/>
    </source>
</evidence>
<feature type="modified residue" description="4-aspartylphosphate" evidence="1">
    <location>
        <position position="56"/>
    </location>
</feature>
<evidence type="ECO:0000256" key="1">
    <source>
        <dbReference type="PROSITE-ProRule" id="PRU00169"/>
    </source>
</evidence>
<dbReference type="Gene3D" id="3.40.50.2300">
    <property type="match status" value="1"/>
</dbReference>
<feature type="domain" description="HTH LytTR-type" evidence="3">
    <location>
        <begin position="132"/>
        <end position="230"/>
    </location>
</feature>
<dbReference type="SUPFAM" id="SSF52172">
    <property type="entry name" value="CheY-like"/>
    <property type="match status" value="1"/>
</dbReference>
<reference evidence="4 5" key="1">
    <citation type="submission" date="2021-03" db="EMBL/GenBank/DDBJ databases">
        <title>Fibrella sp. HMF5036 genome sequencing and assembly.</title>
        <authorList>
            <person name="Kang H."/>
            <person name="Kim H."/>
            <person name="Bae S."/>
            <person name="Joh K."/>
        </authorList>
    </citation>
    <scope>NUCLEOTIDE SEQUENCE [LARGE SCALE GENOMIC DNA]</scope>
    <source>
        <strain evidence="4 5">HMF5036</strain>
    </source>
</reference>
<dbReference type="AlphaFoldDB" id="A0A939G6T1"/>